<accession>A0A8S5SWM5</accession>
<organism evidence="1">
    <name type="scientific">Siphoviridae sp. ctZHD14</name>
    <dbReference type="NCBI Taxonomy" id="2827891"/>
    <lineage>
        <taxon>Viruses</taxon>
        <taxon>Duplodnaviria</taxon>
        <taxon>Heunggongvirae</taxon>
        <taxon>Uroviricota</taxon>
        <taxon>Caudoviricetes</taxon>
    </lineage>
</organism>
<reference evidence="1" key="1">
    <citation type="journal article" date="2021" name="Proc. Natl. Acad. Sci. U.S.A.">
        <title>A Catalog of Tens of Thousands of Viruses from Human Metagenomes Reveals Hidden Associations with Chronic Diseases.</title>
        <authorList>
            <person name="Tisza M.J."/>
            <person name="Buck C.B."/>
        </authorList>
    </citation>
    <scope>NUCLEOTIDE SEQUENCE</scope>
    <source>
        <strain evidence="1">CtZHD14</strain>
    </source>
</reference>
<protein>
    <submittedName>
        <fullName evidence="1">Uncharacterized protein</fullName>
    </submittedName>
</protein>
<proteinExistence type="predicted"/>
<dbReference type="EMBL" id="BK032687">
    <property type="protein sequence ID" value="DAF55179.1"/>
    <property type="molecule type" value="Genomic_DNA"/>
</dbReference>
<evidence type="ECO:0000313" key="1">
    <source>
        <dbReference type="EMBL" id="DAF55179.1"/>
    </source>
</evidence>
<sequence length="109" mass="12331">MYIVSYANHCGDTGCDVENKLFDNLRDARIFMLGSVTFDVGINDPETIYKIVPNEDCTDGYQSNIMCGKKIVGQIGMNNAWMCDDSLGWTYSAYWKIQNIIGNKIENLK</sequence>
<name>A0A8S5SWM5_9CAUD</name>